<dbReference type="AlphaFoldDB" id="A0A9W7GHK9"/>
<evidence type="ECO:0000256" key="1">
    <source>
        <dbReference type="ARBA" id="ARBA00022603"/>
    </source>
</evidence>
<comment type="caution">
    <text evidence="4">The sequence shown here is derived from an EMBL/GenBank/DDBJ whole genome shotgun (WGS) entry which is preliminary data.</text>
</comment>
<accession>A0A9W7GHK9</accession>
<dbReference type="GO" id="GO:0003723">
    <property type="term" value="F:RNA binding"/>
    <property type="evidence" value="ECO:0007669"/>
    <property type="project" value="InterPro"/>
</dbReference>
<gene>
    <name evidence="4" type="ORF">TrCOL_g3442</name>
</gene>
<dbReference type="OrthoDB" id="201231at2759"/>
<sequence>MSEDKSEDRGGYDYNGRYNISIVNILDIRDDDKLEKIVFSKQALTVPNPIYEPNYQHKILGCQPSTWHGCLRNVPGVLSERFPLQRSGENSEDIEDEKERSERIGRDHVVVVELRNIEERKGPVLVLQGLRYRGNIGTIVRTAVQCNFFERLVMIDPDFDPEAHNNSRVADKDLEFYSMCNSVLLNVDHYGSVEEFRESPLAREEGRPWLAAALVPGSVNLYSRSATPLLSSLCLRSGLLFMGSEGLGLPQSIVGDSRCRSVMIPAMSASVNVGVAFGMVMAAVLMRRAEGEDEDEVKILS</sequence>
<dbReference type="InterPro" id="IPR001537">
    <property type="entry name" value="SpoU_MeTrfase"/>
</dbReference>
<dbReference type="Pfam" id="PF00588">
    <property type="entry name" value="SpoU_methylase"/>
    <property type="match status" value="1"/>
</dbReference>
<dbReference type="SUPFAM" id="SSF75217">
    <property type="entry name" value="alpha/beta knot"/>
    <property type="match status" value="1"/>
</dbReference>
<protein>
    <recommendedName>
        <fullName evidence="3">tRNA/rRNA methyltransferase SpoU type domain-containing protein</fullName>
    </recommendedName>
</protein>
<keyword evidence="2" id="KW-0808">Transferase</keyword>
<keyword evidence="5" id="KW-1185">Reference proteome</keyword>
<evidence type="ECO:0000256" key="2">
    <source>
        <dbReference type="ARBA" id="ARBA00022679"/>
    </source>
</evidence>
<evidence type="ECO:0000259" key="3">
    <source>
        <dbReference type="Pfam" id="PF00588"/>
    </source>
</evidence>
<dbReference type="InterPro" id="IPR029026">
    <property type="entry name" value="tRNA_m1G_MTases_N"/>
</dbReference>
<dbReference type="GO" id="GO:0006396">
    <property type="term" value="P:RNA processing"/>
    <property type="evidence" value="ECO:0007669"/>
    <property type="project" value="InterPro"/>
</dbReference>
<name>A0A9W7GHK9_9STRA</name>
<dbReference type="Proteomes" id="UP001165065">
    <property type="component" value="Unassembled WGS sequence"/>
</dbReference>
<proteinExistence type="predicted"/>
<keyword evidence="1" id="KW-0489">Methyltransferase</keyword>
<dbReference type="Gene3D" id="3.40.1280.10">
    <property type="match status" value="1"/>
</dbReference>
<dbReference type="GO" id="GO:0008173">
    <property type="term" value="F:RNA methyltransferase activity"/>
    <property type="evidence" value="ECO:0007669"/>
    <property type="project" value="InterPro"/>
</dbReference>
<dbReference type="InterPro" id="IPR029028">
    <property type="entry name" value="Alpha/beta_knot_MTases"/>
</dbReference>
<reference evidence="5" key="1">
    <citation type="journal article" date="2023" name="Commun. Biol.">
        <title>Genome analysis of Parmales, the sister group of diatoms, reveals the evolutionary specialization of diatoms from phago-mixotrophs to photoautotrophs.</title>
        <authorList>
            <person name="Ban H."/>
            <person name="Sato S."/>
            <person name="Yoshikawa S."/>
            <person name="Yamada K."/>
            <person name="Nakamura Y."/>
            <person name="Ichinomiya M."/>
            <person name="Sato N."/>
            <person name="Blanc-Mathieu R."/>
            <person name="Endo H."/>
            <person name="Kuwata A."/>
            <person name="Ogata H."/>
        </authorList>
    </citation>
    <scope>NUCLEOTIDE SEQUENCE [LARGE SCALE GENOMIC DNA]</scope>
</reference>
<dbReference type="EMBL" id="BRYA01001470">
    <property type="protein sequence ID" value="GMI44147.1"/>
    <property type="molecule type" value="Genomic_DNA"/>
</dbReference>
<organism evidence="4 5">
    <name type="scientific">Triparma columacea</name>
    <dbReference type="NCBI Taxonomy" id="722753"/>
    <lineage>
        <taxon>Eukaryota</taxon>
        <taxon>Sar</taxon>
        <taxon>Stramenopiles</taxon>
        <taxon>Ochrophyta</taxon>
        <taxon>Bolidophyceae</taxon>
        <taxon>Parmales</taxon>
        <taxon>Triparmaceae</taxon>
        <taxon>Triparma</taxon>
    </lineage>
</organism>
<evidence type="ECO:0000313" key="4">
    <source>
        <dbReference type="EMBL" id="GMI44147.1"/>
    </source>
</evidence>
<feature type="domain" description="tRNA/rRNA methyltransferase SpoU type" evidence="3">
    <location>
        <begin position="124"/>
        <end position="281"/>
    </location>
</feature>
<dbReference type="GO" id="GO:0032259">
    <property type="term" value="P:methylation"/>
    <property type="evidence" value="ECO:0007669"/>
    <property type="project" value="UniProtKB-KW"/>
</dbReference>
<evidence type="ECO:0000313" key="5">
    <source>
        <dbReference type="Proteomes" id="UP001165065"/>
    </source>
</evidence>